<evidence type="ECO:0000313" key="4">
    <source>
        <dbReference type="Proteomes" id="UP000078070"/>
    </source>
</evidence>
<accession>A0A1A9EW51</accession>
<sequence length="1279" mass="137932">MLGGLGWFCAGLLLLIALLVTLLRQFLPAVSEYREELTALLSEQLGVPLDIERIDAHWSGRWPQLSVSGVRFFADTAAKTDAGPEVRARFDHLSVELDLPASIANLIPVFRQAQLSGLQLTWSERDGRWLHSPGESDGGTGLKAEALSRMLGLAMIQPSVTLTDVQLTLLPEAGDPRVLRAPELLLQNSNREHQLGGSLVLPAAGDKGAVRFAIETRDTGDNLLHAPYDFYLSLDELGPDLLNLELLPFQIDSLRASTEFWGRFSGGQLERLQGAVAVAEFSAASPDLPDISEARTDFALLRSGDRYQLQLNALALTSAGAGLAVPQLLLEALWQDGQLKPGQIAGSGIDLAPLAHWLQQQPFLPQGLKEALLPLAPTGVLTRFRANWPENDDWSAFELQADLDRLSSEAAWGAPRVSGVSGRLDANLSGGRIHLATTDFELFFPDLYDRGWAYDKADGIVRWSLEPDAVVIGSELLHLTNASVSAAGRFSMRLPYVHEEQTELTLMIGMTDSDALQTANYVPPGAVGRGLYDWLAGAIQGGRVQQGGFLLHGGTRGLDDGVGPTVQMFFDVEQADMAYQPGWPAVKDGKVFVMLRDRALLVEVERGQLMDSRVEHARVYLQGPGAPLQIDGQLGGDAADIHRLLMESPLRPLVGDALAQWKLSGPAETALRLSIPLDGKPLPSVGVATRLANGTLASESLRLTFSDLHGDLHYSTAKGLRSDRLDGNMLGQPVRAQISTPGTEPWRTRVSLAGELPMAQLAQWSELDILQDLSGKAAYNARLELCSGADDCNRLVISSDLAGVAVPWPGFLGKQGAESRALTVVLGLDEGSVRLNYDERLRAVFGVAPPLLGRGRVTFGGARPELPLSAGLWVDGRIESLSTNQLEAFLQSQGWLDGLAGEAASAGAAGVVDELLALRAVDVQVGQLDVRGMPFTQASVHLGTAPWQLFVQSAQMDATLDWPVQPGQPYRLQIKALNLPEPEPRPESARQSAESNAGPALEPIDLSGIPAVDVSISSLSLGARNLGRWQFALRPQSGRLAIEAIEGHIGGLDVRGEGSWREQPAISTELTLKLQGGDIGALLEVWGSGRVLTSDASDAYLQLGWLSRPWDISLVQAQGELAFRLEDGRIIESGGASNILRIFGILNLNSLARRFKLDFSDLLRSGLAYDSLAGRYRFERGLARTLEPLRLQGPSADMTMTGSLNLLNETVEQEMEVTLPLTSNIPLAAVLLGAPQVAGAMFLIDKLIGDKLEKVTSIRYRVSGDWNDPEVSVMRSASP</sequence>
<reference evidence="4" key="1">
    <citation type="submission" date="2016-05" db="EMBL/GenBank/DDBJ databases">
        <authorList>
            <person name="Baek K."/>
            <person name="Yang S.-J."/>
        </authorList>
    </citation>
    <scope>NUCLEOTIDE SEQUENCE [LARGE SCALE GENOMIC DNA]</scope>
    <source>
        <strain evidence="4">ST58-10</strain>
    </source>
</reference>
<dbReference type="InterPro" id="IPR025263">
    <property type="entry name" value="YhdP_central"/>
</dbReference>
<evidence type="ECO:0000313" key="3">
    <source>
        <dbReference type="EMBL" id="ANG62042.1"/>
    </source>
</evidence>
<dbReference type="AlphaFoldDB" id="A0A1A9EW51"/>
<name>A0A1A9EW51_9GAMM</name>
<dbReference type="EMBL" id="CP015839">
    <property type="protein sequence ID" value="ANG62042.1"/>
    <property type="molecule type" value="Genomic_DNA"/>
</dbReference>
<dbReference type="PANTHER" id="PTHR38690:SF1">
    <property type="entry name" value="PROTEASE"/>
    <property type="match status" value="1"/>
</dbReference>
<evidence type="ECO:0000259" key="2">
    <source>
        <dbReference type="Pfam" id="PF13116"/>
    </source>
</evidence>
<dbReference type="KEGG" id="mars:A8C75_05745"/>
<dbReference type="STRING" id="1821621.A8C75_05745"/>
<dbReference type="InterPro" id="IPR011836">
    <property type="entry name" value="YhdP"/>
</dbReference>
<protein>
    <submittedName>
        <fullName evidence="3">TIGR02099 family protein</fullName>
    </submittedName>
</protein>
<feature type="region of interest" description="Disordered" evidence="1">
    <location>
        <begin position="980"/>
        <end position="1000"/>
    </location>
</feature>
<dbReference type="NCBIfam" id="TIGR02099">
    <property type="entry name" value="YhdP family protein"/>
    <property type="match status" value="1"/>
</dbReference>
<evidence type="ECO:0000256" key="1">
    <source>
        <dbReference type="SAM" id="MobiDB-lite"/>
    </source>
</evidence>
<proteinExistence type="predicted"/>
<dbReference type="PANTHER" id="PTHR38690">
    <property type="entry name" value="PROTEASE-RELATED"/>
    <property type="match status" value="1"/>
</dbReference>
<feature type="domain" description="YhdP central" evidence="2">
    <location>
        <begin position="5"/>
        <end position="1271"/>
    </location>
</feature>
<reference evidence="3 4" key="2">
    <citation type="journal article" date="2018" name="Int. J. Syst. Evol. Microbiol.">
        <title>Marinobacterium aestuarii sp. nov., a benzene-degrading marine bacterium isolated from estuary sediment.</title>
        <authorList>
            <person name="Bae S.S."/>
            <person name="Jung J."/>
            <person name="Chung D."/>
            <person name="Baek K."/>
        </authorList>
    </citation>
    <scope>NUCLEOTIDE SEQUENCE [LARGE SCALE GENOMIC DNA]</scope>
    <source>
        <strain evidence="3 4">ST58-10</strain>
    </source>
</reference>
<dbReference type="Pfam" id="PF13116">
    <property type="entry name" value="YhdP"/>
    <property type="match status" value="1"/>
</dbReference>
<gene>
    <name evidence="3" type="ORF">A8C75_05745</name>
</gene>
<dbReference type="Proteomes" id="UP000078070">
    <property type="component" value="Chromosome"/>
</dbReference>
<keyword evidence="4" id="KW-1185">Reference proteome</keyword>
<organism evidence="3 4">
    <name type="scientific">Marinobacterium aestuarii</name>
    <dbReference type="NCBI Taxonomy" id="1821621"/>
    <lineage>
        <taxon>Bacteria</taxon>
        <taxon>Pseudomonadati</taxon>
        <taxon>Pseudomonadota</taxon>
        <taxon>Gammaproteobacteria</taxon>
        <taxon>Oceanospirillales</taxon>
        <taxon>Oceanospirillaceae</taxon>
        <taxon>Marinobacterium</taxon>
    </lineage>
</organism>